<keyword evidence="4" id="KW-0808">Transferase</keyword>
<dbReference type="InterPro" id="IPR015424">
    <property type="entry name" value="PyrdxlP-dep_Trfase"/>
</dbReference>
<dbReference type="GO" id="GO:0000271">
    <property type="term" value="P:polysaccharide biosynthetic process"/>
    <property type="evidence" value="ECO:0007669"/>
    <property type="project" value="TreeGrafter"/>
</dbReference>
<dbReference type="Pfam" id="PF01041">
    <property type="entry name" value="DegT_DnrJ_EryC1"/>
    <property type="match status" value="1"/>
</dbReference>
<evidence type="ECO:0000313" key="4">
    <source>
        <dbReference type="EMBL" id="OGY97957.1"/>
    </source>
</evidence>
<keyword evidence="4" id="KW-0032">Aminotransferase</keyword>
<comment type="caution">
    <text evidence="4">The sequence shown here is derived from an EMBL/GenBank/DDBJ whole genome shotgun (WGS) entry which is preliminary data.</text>
</comment>
<gene>
    <name evidence="4" type="ORF">A2855_01665</name>
</gene>
<dbReference type="STRING" id="1798647.A2855_01665"/>
<sequence>MHVPVGKPYLDDDDRKFVLDALEKGAISGFFGEYIERFEKEFSAYCGAKYGVAVSAGTTALHLATATLKLQPGDEVLTSAFTNMATFFSIIYQGATPVPIDSEPDTWNMDPVLLEAKITPRTKAIMVVHIYGHPADMNPIMAIAKKHNLLVIEDAAEAHGAEYNGKRVGSFGDIGCFSFYANKIITTGEGGMIVTDNQEYAERGKMLKSLAFGKAGEDKFIHQDLGFNYRMPNLQAAIGCAQMKKIDWLIEQKRDLAHYYTEHLKDIPEVRLPVEKPYAKNVYWVYYLVLQGALKGKRNAIIAALKEKGVESREGFMPFNTQKEILTKGLSKPGDCPVAEDIGANGLYLPSGPILTPEEREYVVATFREVTRSFGAQA</sequence>
<dbReference type="InterPro" id="IPR015422">
    <property type="entry name" value="PyrdxlP-dep_Trfase_small"/>
</dbReference>
<protein>
    <submittedName>
        <fullName evidence="4">Glutamine--scyllo-inositol aminotransferase</fullName>
    </submittedName>
</protein>
<dbReference type="GO" id="GO:0008483">
    <property type="term" value="F:transaminase activity"/>
    <property type="evidence" value="ECO:0007669"/>
    <property type="project" value="UniProtKB-KW"/>
</dbReference>
<feature type="modified residue" description="N6-(pyridoxal phosphate)lysine" evidence="2">
    <location>
        <position position="183"/>
    </location>
</feature>
<keyword evidence="2 3" id="KW-0663">Pyridoxal phosphate</keyword>
<dbReference type="PANTHER" id="PTHR30244:SF34">
    <property type="entry name" value="DTDP-4-AMINO-4,6-DIDEOXYGALACTOSE TRANSAMINASE"/>
    <property type="match status" value="1"/>
</dbReference>
<reference evidence="4 5" key="1">
    <citation type="journal article" date="2016" name="Nat. Commun.">
        <title>Thousands of microbial genomes shed light on interconnected biogeochemical processes in an aquifer system.</title>
        <authorList>
            <person name="Anantharaman K."/>
            <person name="Brown C.T."/>
            <person name="Hug L.A."/>
            <person name="Sharon I."/>
            <person name="Castelle C.J."/>
            <person name="Probst A.J."/>
            <person name="Thomas B.C."/>
            <person name="Singh A."/>
            <person name="Wilkins M.J."/>
            <person name="Karaoz U."/>
            <person name="Brodie E.L."/>
            <person name="Williams K.H."/>
            <person name="Hubbard S.S."/>
            <person name="Banfield J.F."/>
        </authorList>
    </citation>
    <scope>NUCLEOTIDE SEQUENCE [LARGE SCALE GENOMIC DNA]</scope>
</reference>
<dbReference type="SUPFAM" id="SSF53383">
    <property type="entry name" value="PLP-dependent transferases"/>
    <property type="match status" value="1"/>
</dbReference>
<dbReference type="Gene3D" id="3.40.640.10">
    <property type="entry name" value="Type I PLP-dependent aspartate aminotransferase-like (Major domain)"/>
    <property type="match status" value="1"/>
</dbReference>
<evidence type="ECO:0000256" key="2">
    <source>
        <dbReference type="PIRSR" id="PIRSR000390-2"/>
    </source>
</evidence>
<dbReference type="InterPro" id="IPR015421">
    <property type="entry name" value="PyrdxlP-dep_Trfase_major"/>
</dbReference>
<evidence type="ECO:0000256" key="1">
    <source>
        <dbReference type="PIRSR" id="PIRSR000390-1"/>
    </source>
</evidence>
<dbReference type="PIRSF" id="PIRSF000390">
    <property type="entry name" value="PLP_StrS"/>
    <property type="match status" value="1"/>
</dbReference>
<dbReference type="CDD" id="cd00616">
    <property type="entry name" value="AHBA_syn"/>
    <property type="match status" value="1"/>
</dbReference>
<comment type="similarity">
    <text evidence="3">Belongs to the DegT/DnrJ/EryC1 family.</text>
</comment>
<accession>A0A1G2CBX1</accession>
<feature type="active site" description="Proton acceptor" evidence="1">
    <location>
        <position position="183"/>
    </location>
</feature>
<dbReference type="AlphaFoldDB" id="A0A1G2CBX1"/>
<dbReference type="GO" id="GO:0030170">
    <property type="term" value="F:pyridoxal phosphate binding"/>
    <property type="evidence" value="ECO:0007669"/>
    <property type="project" value="TreeGrafter"/>
</dbReference>
<dbReference type="PANTHER" id="PTHR30244">
    <property type="entry name" value="TRANSAMINASE"/>
    <property type="match status" value="1"/>
</dbReference>
<dbReference type="EMBL" id="MHKX01000020">
    <property type="protein sequence ID" value="OGY97957.1"/>
    <property type="molecule type" value="Genomic_DNA"/>
</dbReference>
<organism evidence="4 5">
    <name type="scientific">Candidatus Liptonbacteria bacterium RIFCSPHIGHO2_01_FULL_57_28</name>
    <dbReference type="NCBI Taxonomy" id="1798647"/>
    <lineage>
        <taxon>Bacteria</taxon>
        <taxon>Candidatus Liptoniibacteriota</taxon>
    </lineage>
</organism>
<evidence type="ECO:0000256" key="3">
    <source>
        <dbReference type="RuleBase" id="RU004508"/>
    </source>
</evidence>
<name>A0A1G2CBX1_9BACT</name>
<proteinExistence type="inferred from homology"/>
<dbReference type="Gene3D" id="3.90.1150.10">
    <property type="entry name" value="Aspartate Aminotransferase, domain 1"/>
    <property type="match status" value="1"/>
</dbReference>
<dbReference type="InterPro" id="IPR000653">
    <property type="entry name" value="DegT/StrS_aminotransferase"/>
</dbReference>
<dbReference type="Proteomes" id="UP000179059">
    <property type="component" value="Unassembled WGS sequence"/>
</dbReference>
<evidence type="ECO:0000313" key="5">
    <source>
        <dbReference type="Proteomes" id="UP000179059"/>
    </source>
</evidence>